<dbReference type="AlphaFoldDB" id="A0A2T1DL98"/>
<dbReference type="InterPro" id="IPR036890">
    <property type="entry name" value="HATPase_C_sf"/>
</dbReference>
<protein>
    <submittedName>
        <fullName evidence="1">Sensor histidine kinase</fullName>
    </submittedName>
</protein>
<gene>
    <name evidence="1" type="ORF">C7B65_04900</name>
</gene>
<dbReference type="Gene3D" id="3.30.565.10">
    <property type="entry name" value="Histidine kinase-like ATPase, C-terminal domain"/>
    <property type="match status" value="1"/>
</dbReference>
<keyword evidence="2" id="KW-1185">Reference proteome</keyword>
<dbReference type="EMBL" id="PVWG01000003">
    <property type="protein sequence ID" value="PSB21270.1"/>
    <property type="molecule type" value="Genomic_DNA"/>
</dbReference>
<dbReference type="SUPFAM" id="SSF55874">
    <property type="entry name" value="ATPase domain of HSP90 chaperone/DNA topoisomerase II/histidine kinase"/>
    <property type="match status" value="1"/>
</dbReference>
<proteinExistence type="predicted"/>
<accession>A0A2T1DL98</accession>
<reference evidence="1 2" key="1">
    <citation type="submission" date="2018-02" db="EMBL/GenBank/DDBJ databases">
        <authorList>
            <person name="Cohen D.B."/>
            <person name="Kent A.D."/>
        </authorList>
    </citation>
    <scope>NUCLEOTIDE SEQUENCE [LARGE SCALE GENOMIC DNA]</scope>
    <source>
        <strain evidence="1 2">ULC007</strain>
    </source>
</reference>
<organism evidence="1 2">
    <name type="scientific">Phormidesmis priestleyi ULC007</name>
    <dbReference type="NCBI Taxonomy" id="1920490"/>
    <lineage>
        <taxon>Bacteria</taxon>
        <taxon>Bacillati</taxon>
        <taxon>Cyanobacteriota</taxon>
        <taxon>Cyanophyceae</taxon>
        <taxon>Leptolyngbyales</taxon>
        <taxon>Leptolyngbyaceae</taxon>
        <taxon>Phormidesmis</taxon>
    </lineage>
</organism>
<dbReference type="Proteomes" id="UP000238634">
    <property type="component" value="Unassembled WGS sequence"/>
</dbReference>
<dbReference type="GO" id="GO:0016301">
    <property type="term" value="F:kinase activity"/>
    <property type="evidence" value="ECO:0007669"/>
    <property type="project" value="UniProtKB-KW"/>
</dbReference>
<keyword evidence="1" id="KW-0808">Transferase</keyword>
<keyword evidence="1" id="KW-0418">Kinase</keyword>
<evidence type="ECO:0000313" key="1">
    <source>
        <dbReference type="EMBL" id="PSB21270.1"/>
    </source>
</evidence>
<name>A0A2T1DL98_9CYAN</name>
<reference evidence="1 2" key="2">
    <citation type="submission" date="2018-03" db="EMBL/GenBank/DDBJ databases">
        <title>The ancient ancestry and fast evolution of plastids.</title>
        <authorList>
            <person name="Moore K.R."/>
            <person name="Magnabosco C."/>
            <person name="Momper L."/>
            <person name="Gold D.A."/>
            <person name="Bosak T."/>
            <person name="Fournier G.P."/>
        </authorList>
    </citation>
    <scope>NUCLEOTIDE SEQUENCE [LARGE SCALE GENOMIC DNA]</scope>
    <source>
        <strain evidence="1 2">ULC007</strain>
    </source>
</reference>
<sequence>MSQQCAPLPLSSPSLEEVETADLRNQLKSQQKLVTAIERRVGRSLTSIQTYLTQLNQAVHDSSEWQINIASMAAELQQLGDLLADATLLQKIEAGKVTVQLEALDLHLLLDCVSRHLLAPKAETPRLICKFPAVLPPVIADRDLLEEVLTDLLGRSLKCSDPDVTTILEVNQLESQITISITAQRFVSLGERDFAPEIALCCKRVEVQNGAVTCQMLLDGSTIVAVTLPIAD</sequence>
<evidence type="ECO:0000313" key="2">
    <source>
        <dbReference type="Proteomes" id="UP000238634"/>
    </source>
</evidence>
<dbReference type="RefSeq" id="WP_073069920.1">
    <property type="nucleotide sequence ID" value="NZ_MPPI01000004.1"/>
</dbReference>
<dbReference type="STRING" id="1920490.GCA_001895925_02285"/>
<comment type="caution">
    <text evidence="1">The sequence shown here is derived from an EMBL/GenBank/DDBJ whole genome shotgun (WGS) entry which is preliminary data.</text>
</comment>
<dbReference type="OrthoDB" id="573419at2"/>